<organism evidence="2 3">
    <name type="scientific">Atopobium minutum</name>
    <dbReference type="NCBI Taxonomy" id="1381"/>
    <lineage>
        <taxon>Bacteria</taxon>
        <taxon>Bacillati</taxon>
        <taxon>Actinomycetota</taxon>
        <taxon>Coriobacteriia</taxon>
        <taxon>Coriobacteriales</taxon>
        <taxon>Atopobiaceae</taxon>
        <taxon>Atopobium</taxon>
    </lineage>
</organism>
<keyword evidence="1" id="KW-0812">Transmembrane</keyword>
<dbReference type="InterPro" id="IPR010540">
    <property type="entry name" value="CmpB_TMEM229"/>
</dbReference>
<evidence type="ECO:0000313" key="2">
    <source>
        <dbReference type="EMBL" id="SEB49230.1"/>
    </source>
</evidence>
<feature type="transmembrane region" description="Helical" evidence="1">
    <location>
        <begin position="215"/>
        <end position="232"/>
    </location>
</feature>
<accession>A0AB38A5B3</accession>
<gene>
    <name evidence="2" type="ORF">SAMN04489746_0392</name>
</gene>
<dbReference type="Pfam" id="PF06541">
    <property type="entry name" value="ABC_trans_CmpB"/>
    <property type="match status" value="1"/>
</dbReference>
<feature type="transmembrane region" description="Helical" evidence="1">
    <location>
        <begin position="252"/>
        <end position="273"/>
    </location>
</feature>
<dbReference type="Proteomes" id="UP000183687">
    <property type="component" value="Unassembled WGS sequence"/>
</dbReference>
<comment type="caution">
    <text evidence="2">The sequence shown here is derived from an EMBL/GenBank/DDBJ whole genome shotgun (WGS) entry which is preliminary data.</text>
</comment>
<feature type="transmembrane region" description="Helical" evidence="1">
    <location>
        <begin position="143"/>
        <end position="166"/>
    </location>
</feature>
<dbReference type="EMBL" id="FNSH01000001">
    <property type="protein sequence ID" value="SEB49230.1"/>
    <property type="molecule type" value="Genomic_DNA"/>
</dbReference>
<feature type="transmembrane region" description="Helical" evidence="1">
    <location>
        <begin position="108"/>
        <end position="131"/>
    </location>
</feature>
<dbReference type="RefSeq" id="WP_002563429.1">
    <property type="nucleotide sequence ID" value="NZ_CALJSN010000006.1"/>
</dbReference>
<evidence type="ECO:0000256" key="1">
    <source>
        <dbReference type="SAM" id="Phobius"/>
    </source>
</evidence>
<reference evidence="2 3" key="1">
    <citation type="submission" date="2016-10" db="EMBL/GenBank/DDBJ databases">
        <authorList>
            <person name="Varghese N."/>
            <person name="Submissions S."/>
        </authorList>
    </citation>
    <scope>NUCLEOTIDE SEQUENCE [LARGE SCALE GENOMIC DNA]</scope>
    <source>
        <strain evidence="2 3">DSM 20586</strain>
    </source>
</reference>
<sequence length="318" mass="36297">MLLALISLLVALLVLRILVAIARRFISWLGHGTSVYHLVGENMPVEAQYAAQIRAYVAQAEKVRHDHGIIASLRTGQKHLSREQRDAIQHSVDRAREAYLSYMKLEPYQLIIIFLIGSVAGLVLEELWMFFTAGLTQSRVGLVWGPFSPLYGFGATLLTIICWHLRCRNANNMTIFFVSVVVGGALEQLTGWGMETFFHASSWTYIYLPDHITQWVAWRFLFFWGILGLAWARIIMPDLLYRIGMITTQRQLIFISLLALYLSADIFMTVMCFGRKTLRDKGIPPQNAFEAWVDANYTDEFIAARFQNMTITQGSPHE</sequence>
<protein>
    <submittedName>
        <fullName evidence="2">ABC-transporter type IV</fullName>
    </submittedName>
</protein>
<dbReference type="AlphaFoldDB" id="A0AB38A5B3"/>
<keyword evidence="1" id="KW-1133">Transmembrane helix</keyword>
<name>A0AB38A5B3_9ACTN</name>
<keyword evidence="1" id="KW-0472">Membrane</keyword>
<evidence type="ECO:0000313" key="3">
    <source>
        <dbReference type="Proteomes" id="UP000183687"/>
    </source>
</evidence>
<proteinExistence type="predicted"/>